<dbReference type="Pfam" id="PF12833">
    <property type="entry name" value="HTH_18"/>
    <property type="match status" value="1"/>
</dbReference>
<dbReference type="OrthoDB" id="9805730at2"/>
<proteinExistence type="predicted"/>
<dbReference type="PROSITE" id="PS01124">
    <property type="entry name" value="HTH_ARAC_FAMILY_2"/>
    <property type="match status" value="1"/>
</dbReference>
<sequence>MGHDSPKHLAAIVRDFASYLIAEGHQQADVFQGTLLSLTEISEPEAMAPIAELGRVFDNGAALTGDDLIGIRWGLNRRFVQLGLVGYLGRSSMDVKNMLLNIARYRQVFSDPIDFDVSQLEITGAFMWSYNLPPRINLSRFVEAQTAQVIGGLNLVVPRQLKPKLIEFEHFRSARAGDVQSLFHCPVSFGHTANRIVFHQADLDLPLSTADAGLQAVLQRHCELVLANRPKDRPDIQVKVEKAIVDRIAQGQATVGVIAKDLGMSARTLARRLGDVGTTYQSILSNLRRALAERYLSDHSLSQSEIAYMLGYSDVSSFATAFKRWTGHSPGEQRHTRS</sequence>
<dbReference type="Gene3D" id="1.10.10.60">
    <property type="entry name" value="Homeodomain-like"/>
    <property type="match status" value="1"/>
</dbReference>
<keyword evidence="3" id="KW-0804">Transcription</keyword>
<evidence type="ECO:0000259" key="4">
    <source>
        <dbReference type="PROSITE" id="PS01124"/>
    </source>
</evidence>
<dbReference type="SMART" id="SM00342">
    <property type="entry name" value="HTH_ARAC"/>
    <property type="match status" value="1"/>
</dbReference>
<dbReference type="InterPro" id="IPR032687">
    <property type="entry name" value="AraC-type_N"/>
</dbReference>
<evidence type="ECO:0000256" key="1">
    <source>
        <dbReference type="ARBA" id="ARBA00023015"/>
    </source>
</evidence>
<gene>
    <name evidence="5" type="primary">virS_3</name>
    <name evidence="5" type="ORF">SHM7688_02370</name>
</gene>
<dbReference type="GO" id="GO:0000976">
    <property type="term" value="F:transcription cis-regulatory region binding"/>
    <property type="evidence" value="ECO:0007669"/>
    <property type="project" value="TreeGrafter"/>
</dbReference>
<organism evidence="5 6">
    <name type="scientific">Shimia marina</name>
    <dbReference type="NCBI Taxonomy" id="321267"/>
    <lineage>
        <taxon>Bacteria</taxon>
        <taxon>Pseudomonadati</taxon>
        <taxon>Pseudomonadota</taxon>
        <taxon>Alphaproteobacteria</taxon>
        <taxon>Rhodobacterales</taxon>
        <taxon>Roseobacteraceae</taxon>
    </lineage>
</organism>
<dbReference type="InterPro" id="IPR009057">
    <property type="entry name" value="Homeodomain-like_sf"/>
</dbReference>
<keyword evidence="1" id="KW-0805">Transcription regulation</keyword>
<evidence type="ECO:0000256" key="2">
    <source>
        <dbReference type="ARBA" id="ARBA00023125"/>
    </source>
</evidence>
<dbReference type="RefSeq" id="WP_058240105.1">
    <property type="nucleotide sequence ID" value="NZ_CYPW01000024.1"/>
</dbReference>
<evidence type="ECO:0000256" key="3">
    <source>
        <dbReference type="ARBA" id="ARBA00023163"/>
    </source>
</evidence>
<feature type="domain" description="HTH araC/xylS-type" evidence="4">
    <location>
        <begin position="238"/>
        <end position="336"/>
    </location>
</feature>
<dbReference type="GO" id="GO:0003700">
    <property type="term" value="F:DNA-binding transcription factor activity"/>
    <property type="evidence" value="ECO:0007669"/>
    <property type="project" value="InterPro"/>
</dbReference>
<keyword evidence="6" id="KW-1185">Reference proteome</keyword>
<dbReference type="Proteomes" id="UP000054823">
    <property type="component" value="Unassembled WGS sequence"/>
</dbReference>
<accession>A0A0P1ER45</accession>
<dbReference type="SUPFAM" id="SSF46689">
    <property type="entry name" value="Homeodomain-like"/>
    <property type="match status" value="1"/>
</dbReference>
<dbReference type="PANTHER" id="PTHR47894">
    <property type="entry name" value="HTH-TYPE TRANSCRIPTIONAL REGULATOR GADX"/>
    <property type="match status" value="1"/>
</dbReference>
<dbReference type="STRING" id="321267.SHM7688_02370"/>
<dbReference type="InterPro" id="IPR018060">
    <property type="entry name" value="HTH_AraC"/>
</dbReference>
<evidence type="ECO:0000313" key="6">
    <source>
        <dbReference type="Proteomes" id="UP000054823"/>
    </source>
</evidence>
<keyword evidence="2" id="KW-0238">DNA-binding</keyword>
<evidence type="ECO:0000313" key="5">
    <source>
        <dbReference type="EMBL" id="CUH52923.1"/>
    </source>
</evidence>
<dbReference type="PANTHER" id="PTHR47894:SF1">
    <property type="entry name" value="HTH-TYPE TRANSCRIPTIONAL REGULATOR VQSM"/>
    <property type="match status" value="1"/>
</dbReference>
<dbReference type="Pfam" id="PF12625">
    <property type="entry name" value="Arabinose_bd"/>
    <property type="match status" value="1"/>
</dbReference>
<dbReference type="GO" id="GO:0005829">
    <property type="term" value="C:cytosol"/>
    <property type="evidence" value="ECO:0007669"/>
    <property type="project" value="TreeGrafter"/>
</dbReference>
<dbReference type="AlphaFoldDB" id="A0A0P1ER45"/>
<dbReference type="EMBL" id="CYPW01000024">
    <property type="protein sequence ID" value="CUH52923.1"/>
    <property type="molecule type" value="Genomic_DNA"/>
</dbReference>
<protein>
    <submittedName>
        <fullName evidence="5">Virulence-regulating protein VirS</fullName>
    </submittedName>
</protein>
<name>A0A0P1ER45_9RHOB</name>
<reference evidence="5 6" key="1">
    <citation type="submission" date="2015-09" db="EMBL/GenBank/DDBJ databases">
        <authorList>
            <consortium name="Swine Surveillance"/>
        </authorList>
    </citation>
    <scope>NUCLEOTIDE SEQUENCE [LARGE SCALE GENOMIC DNA]</scope>
    <source>
        <strain evidence="5 6">CECT 7688</strain>
    </source>
</reference>